<proteinExistence type="predicted"/>
<dbReference type="OrthoDB" id="2306919at2759"/>
<dbReference type="EMBL" id="MU006226">
    <property type="protein sequence ID" value="KAF2826239.1"/>
    <property type="molecule type" value="Genomic_DNA"/>
</dbReference>
<gene>
    <name evidence="1" type="ORF">CC86DRAFT_292918</name>
</gene>
<accession>A0A6A7A0E6</accession>
<evidence type="ECO:0000313" key="1">
    <source>
        <dbReference type="EMBL" id="KAF2826239.1"/>
    </source>
</evidence>
<evidence type="ECO:0000313" key="2">
    <source>
        <dbReference type="Proteomes" id="UP000799424"/>
    </source>
</evidence>
<sequence length="226" mass="24680">MSTPTPKHTLPSLTTTLLQSTRLTTPPQHSTFPSLTAAISALRLHPTLEAALHIANSDLPSAHFLVRHMQAPPAVEGMLLHGILHRAEGDFANARAWMGDVADACGGWVPKKRGEGEKLDAEVFERMGVGKGVRGSLIEYVYGEADAEGLGLVDDVEAFRKGQGGYEMGELEDRARKELEAVLEWCKAKFGEGAWEDARSAWVENSEEVREISEGMVSGKKGRREF</sequence>
<dbReference type="AlphaFoldDB" id="A0A6A7A0E6"/>
<keyword evidence="2" id="KW-1185">Reference proteome</keyword>
<organism evidence="1 2">
    <name type="scientific">Ophiobolus disseminans</name>
    <dbReference type="NCBI Taxonomy" id="1469910"/>
    <lineage>
        <taxon>Eukaryota</taxon>
        <taxon>Fungi</taxon>
        <taxon>Dikarya</taxon>
        <taxon>Ascomycota</taxon>
        <taxon>Pezizomycotina</taxon>
        <taxon>Dothideomycetes</taxon>
        <taxon>Pleosporomycetidae</taxon>
        <taxon>Pleosporales</taxon>
        <taxon>Pleosporineae</taxon>
        <taxon>Phaeosphaeriaceae</taxon>
        <taxon>Ophiobolus</taxon>
    </lineage>
</organism>
<name>A0A6A7A0E6_9PLEO</name>
<reference evidence="1" key="1">
    <citation type="journal article" date="2020" name="Stud. Mycol.">
        <title>101 Dothideomycetes genomes: a test case for predicting lifestyles and emergence of pathogens.</title>
        <authorList>
            <person name="Haridas S."/>
            <person name="Albert R."/>
            <person name="Binder M."/>
            <person name="Bloem J."/>
            <person name="Labutti K."/>
            <person name="Salamov A."/>
            <person name="Andreopoulos B."/>
            <person name="Baker S."/>
            <person name="Barry K."/>
            <person name="Bills G."/>
            <person name="Bluhm B."/>
            <person name="Cannon C."/>
            <person name="Castanera R."/>
            <person name="Culley D."/>
            <person name="Daum C."/>
            <person name="Ezra D."/>
            <person name="Gonzalez J."/>
            <person name="Henrissat B."/>
            <person name="Kuo A."/>
            <person name="Liang C."/>
            <person name="Lipzen A."/>
            <person name="Lutzoni F."/>
            <person name="Magnuson J."/>
            <person name="Mondo S."/>
            <person name="Nolan M."/>
            <person name="Ohm R."/>
            <person name="Pangilinan J."/>
            <person name="Park H.-J."/>
            <person name="Ramirez L."/>
            <person name="Alfaro M."/>
            <person name="Sun H."/>
            <person name="Tritt A."/>
            <person name="Yoshinaga Y."/>
            <person name="Zwiers L.-H."/>
            <person name="Turgeon B."/>
            <person name="Goodwin S."/>
            <person name="Spatafora J."/>
            <person name="Crous P."/>
            <person name="Grigoriev I."/>
        </authorList>
    </citation>
    <scope>NUCLEOTIDE SEQUENCE</scope>
    <source>
        <strain evidence="1">CBS 113818</strain>
    </source>
</reference>
<protein>
    <submittedName>
        <fullName evidence="1">Uncharacterized protein</fullName>
    </submittedName>
</protein>
<dbReference type="Proteomes" id="UP000799424">
    <property type="component" value="Unassembled WGS sequence"/>
</dbReference>